<keyword evidence="2" id="KW-0560">Oxidoreductase</keyword>
<name>A0ABY9X902_9BACT</name>
<organism evidence="2 3">
    <name type="scientific">Archangium minus</name>
    <dbReference type="NCBI Taxonomy" id="83450"/>
    <lineage>
        <taxon>Bacteria</taxon>
        <taxon>Pseudomonadati</taxon>
        <taxon>Myxococcota</taxon>
        <taxon>Myxococcia</taxon>
        <taxon>Myxococcales</taxon>
        <taxon>Cystobacterineae</taxon>
        <taxon>Archangiaceae</taxon>
        <taxon>Archangium</taxon>
    </lineage>
</organism>
<dbReference type="Proteomes" id="UP001611383">
    <property type="component" value="Chromosome"/>
</dbReference>
<feature type="domain" description="ABM" evidence="1">
    <location>
        <begin position="20"/>
        <end position="79"/>
    </location>
</feature>
<dbReference type="InterPro" id="IPR007138">
    <property type="entry name" value="ABM_dom"/>
</dbReference>
<keyword evidence="3" id="KW-1185">Reference proteome</keyword>
<protein>
    <submittedName>
        <fullName evidence="2">Antibiotic biosynthesis monooxygenase</fullName>
    </submittedName>
</protein>
<dbReference type="SUPFAM" id="SSF54909">
    <property type="entry name" value="Dimeric alpha+beta barrel"/>
    <property type="match status" value="1"/>
</dbReference>
<dbReference type="Pfam" id="PF03992">
    <property type="entry name" value="ABM"/>
    <property type="match status" value="1"/>
</dbReference>
<reference evidence="2 3" key="1">
    <citation type="submission" date="2019-08" db="EMBL/GenBank/DDBJ databases">
        <title>Archangium and Cystobacter genomes.</title>
        <authorList>
            <person name="Chen I.-C.K."/>
            <person name="Wielgoss S."/>
        </authorList>
    </citation>
    <scope>NUCLEOTIDE SEQUENCE [LARGE SCALE GENOMIC DNA]</scope>
    <source>
        <strain evidence="2 3">Cbm 6</strain>
    </source>
</reference>
<dbReference type="Gene3D" id="3.30.70.100">
    <property type="match status" value="1"/>
</dbReference>
<keyword evidence="2" id="KW-0503">Monooxygenase</keyword>
<evidence type="ECO:0000313" key="2">
    <source>
        <dbReference type="EMBL" id="WNG51856.1"/>
    </source>
</evidence>
<dbReference type="InterPro" id="IPR011008">
    <property type="entry name" value="Dimeric_a/b-barrel"/>
</dbReference>
<dbReference type="RefSeq" id="WP_395812157.1">
    <property type="nucleotide sequence ID" value="NZ_CP043494.1"/>
</dbReference>
<sequence>MSKITIDLENDPNLYFRIDNFTVPDAARAELEATMRRTQAFIQKLPGFRGHVVFEKTDGPTTFNIATIAVWESKEALDKAGERVRAYYKEIGFDMPTMLAHWGVKAELGNFNAPRGMQ</sequence>
<gene>
    <name evidence="2" type="ORF">F0U60_52925</name>
</gene>
<proteinExistence type="predicted"/>
<evidence type="ECO:0000259" key="1">
    <source>
        <dbReference type="Pfam" id="PF03992"/>
    </source>
</evidence>
<accession>A0ABY9X902</accession>
<evidence type="ECO:0000313" key="3">
    <source>
        <dbReference type="Proteomes" id="UP001611383"/>
    </source>
</evidence>
<dbReference type="GO" id="GO:0004497">
    <property type="term" value="F:monooxygenase activity"/>
    <property type="evidence" value="ECO:0007669"/>
    <property type="project" value="UniProtKB-KW"/>
</dbReference>
<dbReference type="EMBL" id="CP043494">
    <property type="protein sequence ID" value="WNG51856.1"/>
    <property type="molecule type" value="Genomic_DNA"/>
</dbReference>